<dbReference type="OrthoDB" id="9785847at2"/>
<dbReference type="PRINTS" id="PR00111">
    <property type="entry name" value="ABHYDROLASE"/>
</dbReference>
<reference evidence="3 4" key="1">
    <citation type="submission" date="2017-03" db="EMBL/GenBank/DDBJ databases">
        <authorList>
            <person name="Afonso C.L."/>
            <person name="Miller P.J."/>
            <person name="Scott M.A."/>
            <person name="Spackman E."/>
            <person name="Goraichik I."/>
            <person name="Dimitrov K.M."/>
            <person name="Suarez D.L."/>
            <person name="Swayne D.E."/>
        </authorList>
    </citation>
    <scope>NUCLEOTIDE SEQUENCE [LARGE SCALE GENOMIC DNA]</scope>
    <source>
        <strain evidence="3 4">CECT 7745</strain>
    </source>
</reference>
<name>A0A1X7BVP6_9RHOB</name>
<dbReference type="SUPFAM" id="SSF53474">
    <property type="entry name" value="alpha/beta-Hydrolases"/>
    <property type="match status" value="1"/>
</dbReference>
<dbReference type="AlphaFoldDB" id="A0A1X7BVP6"/>
<dbReference type="EC" id="3.1.1.24" evidence="3"/>
<dbReference type="GO" id="GO:0016020">
    <property type="term" value="C:membrane"/>
    <property type="evidence" value="ECO:0007669"/>
    <property type="project" value="TreeGrafter"/>
</dbReference>
<dbReference type="InterPro" id="IPR029058">
    <property type="entry name" value="AB_hydrolase_fold"/>
</dbReference>
<proteinExistence type="predicted"/>
<keyword evidence="4" id="KW-1185">Reference proteome</keyword>
<dbReference type="Gene3D" id="3.40.50.1820">
    <property type="entry name" value="alpha/beta hydrolase"/>
    <property type="match status" value="1"/>
</dbReference>
<dbReference type="GO" id="GO:0047570">
    <property type="term" value="F:3-oxoadipate enol-lactonase activity"/>
    <property type="evidence" value="ECO:0007669"/>
    <property type="project" value="UniProtKB-EC"/>
</dbReference>
<dbReference type="InterPro" id="IPR000073">
    <property type="entry name" value="AB_hydrolase_1"/>
</dbReference>
<evidence type="ECO:0000313" key="3">
    <source>
        <dbReference type="EMBL" id="SMC13575.1"/>
    </source>
</evidence>
<dbReference type="InterPro" id="IPR050266">
    <property type="entry name" value="AB_hydrolase_sf"/>
</dbReference>
<organism evidence="3 4">
    <name type="scientific">Roseovarius aestuarii</name>
    <dbReference type="NCBI Taxonomy" id="475083"/>
    <lineage>
        <taxon>Bacteria</taxon>
        <taxon>Pseudomonadati</taxon>
        <taxon>Pseudomonadota</taxon>
        <taxon>Alphaproteobacteria</taxon>
        <taxon>Rhodobacterales</taxon>
        <taxon>Roseobacteraceae</taxon>
        <taxon>Roseovarius</taxon>
    </lineage>
</organism>
<feature type="domain" description="AB hydrolase-1" evidence="2">
    <location>
        <begin position="16"/>
        <end position="122"/>
    </location>
</feature>
<dbReference type="Proteomes" id="UP000193224">
    <property type="component" value="Unassembled WGS sequence"/>
</dbReference>
<accession>A0A1X7BVP6</accession>
<dbReference type="PANTHER" id="PTHR43798">
    <property type="entry name" value="MONOACYLGLYCEROL LIPASE"/>
    <property type="match status" value="1"/>
</dbReference>
<dbReference type="EMBL" id="FWXB01000015">
    <property type="protein sequence ID" value="SMC13575.1"/>
    <property type="molecule type" value="Genomic_DNA"/>
</dbReference>
<keyword evidence="1 3" id="KW-0378">Hydrolase</keyword>
<dbReference type="PANTHER" id="PTHR43798:SF31">
    <property type="entry name" value="AB HYDROLASE SUPERFAMILY PROTEIN YCLE"/>
    <property type="match status" value="1"/>
</dbReference>
<gene>
    <name evidence="3" type="primary">catD_4</name>
    <name evidence="3" type="ORF">ROA7745_03426</name>
</gene>
<evidence type="ECO:0000259" key="2">
    <source>
        <dbReference type="Pfam" id="PF00561"/>
    </source>
</evidence>
<dbReference type="Pfam" id="PF00561">
    <property type="entry name" value="Abhydrolase_1"/>
    <property type="match status" value="1"/>
</dbReference>
<sequence length="258" mass="28381">MRDVIECEYTVQGDGPPLFLIHGIGAARNTWAKALPVLTPHFTVITYDLRGHGASPMPRGEFGLDEMVNDLERVREQTGFESAHFAGHSLGGMIGPAYALKYPERVKSLGLLSTAAFRTEDDSAKVWGVVRAMEEKGIPQVLSTLTDRWFTDGFIVAHGDVVERRLKQVVDTDPDVFLNVFRIYAGTEMAPWLHEVTAPSLVLTGENDGGCNPRLNRQIDAALPNSELMILPDLKHSLLLEAGDQVAAHLVRFINALP</sequence>
<evidence type="ECO:0000313" key="4">
    <source>
        <dbReference type="Proteomes" id="UP000193224"/>
    </source>
</evidence>
<evidence type="ECO:0000256" key="1">
    <source>
        <dbReference type="ARBA" id="ARBA00022801"/>
    </source>
</evidence>
<protein>
    <submittedName>
        <fullName evidence="3">3-oxoadipate enol-lactonase 2</fullName>
        <ecNumber evidence="3">3.1.1.24</ecNumber>
    </submittedName>
</protein>
<dbReference type="RefSeq" id="WP_085801518.1">
    <property type="nucleotide sequence ID" value="NZ_FWXB01000015.1"/>
</dbReference>